<organism evidence="6 7">
    <name type="scientific">Coregonus suidteri</name>
    <dbReference type="NCBI Taxonomy" id="861788"/>
    <lineage>
        <taxon>Eukaryota</taxon>
        <taxon>Metazoa</taxon>
        <taxon>Chordata</taxon>
        <taxon>Craniata</taxon>
        <taxon>Vertebrata</taxon>
        <taxon>Euteleostomi</taxon>
        <taxon>Actinopterygii</taxon>
        <taxon>Neopterygii</taxon>
        <taxon>Teleostei</taxon>
        <taxon>Protacanthopterygii</taxon>
        <taxon>Salmoniformes</taxon>
        <taxon>Salmonidae</taxon>
        <taxon>Coregoninae</taxon>
        <taxon>Coregonus</taxon>
    </lineage>
</organism>
<dbReference type="GO" id="GO:0000712">
    <property type="term" value="P:resolution of meiotic recombination intermediates"/>
    <property type="evidence" value="ECO:0007669"/>
    <property type="project" value="TreeGrafter"/>
</dbReference>
<evidence type="ECO:0000313" key="6">
    <source>
        <dbReference type="EMBL" id="KAK6328450.1"/>
    </source>
</evidence>
<sequence length="136" mass="15454">MCDSFPKYLCNISLSWSSNIQYHQAPVVHLQLHTGVQVHFLSTWKEFSDHVAMATKAVADAPFKREREKTGFSFYLESEWAGGQKVDRAGKGLLQVWKRQIQQLKQSQPRYGLCCPRCLPLSTATQPGVQSVQVRT</sequence>
<comment type="caution">
    <text evidence="6">The sequence shown here is derived from an EMBL/GenBank/DDBJ whole genome shotgun (WGS) entry which is preliminary data.</text>
</comment>
<dbReference type="GO" id="GO:0006302">
    <property type="term" value="P:double-strand break repair"/>
    <property type="evidence" value="ECO:0007669"/>
    <property type="project" value="TreeGrafter"/>
</dbReference>
<dbReference type="GO" id="GO:0005634">
    <property type="term" value="C:nucleus"/>
    <property type="evidence" value="ECO:0007669"/>
    <property type="project" value="UniProtKB-SubCell"/>
</dbReference>
<keyword evidence="7" id="KW-1185">Reference proteome</keyword>
<dbReference type="PANTHER" id="PTHR21077">
    <property type="entry name" value="EME1 PROTEIN"/>
    <property type="match status" value="1"/>
</dbReference>
<dbReference type="Gene3D" id="3.40.50.10130">
    <property type="match status" value="1"/>
</dbReference>
<evidence type="ECO:0000256" key="1">
    <source>
        <dbReference type="ARBA" id="ARBA00004123"/>
    </source>
</evidence>
<proteinExistence type="predicted"/>
<dbReference type="GO" id="GO:0008821">
    <property type="term" value="F:crossover junction DNA endonuclease activity"/>
    <property type="evidence" value="ECO:0007669"/>
    <property type="project" value="TreeGrafter"/>
</dbReference>
<accession>A0AAN8MPT1</accession>
<dbReference type="GO" id="GO:0031573">
    <property type="term" value="P:mitotic intra-S DNA damage checkpoint signaling"/>
    <property type="evidence" value="ECO:0007669"/>
    <property type="project" value="TreeGrafter"/>
</dbReference>
<dbReference type="AlphaFoldDB" id="A0AAN8MPT1"/>
<keyword evidence="5" id="KW-0539">Nucleus</keyword>
<comment type="subcellular location">
    <subcellularLocation>
        <location evidence="1">Nucleus</location>
    </subcellularLocation>
</comment>
<dbReference type="Proteomes" id="UP001356427">
    <property type="component" value="Unassembled WGS sequence"/>
</dbReference>
<gene>
    <name evidence="6" type="ORF">J4Q44_G00004280</name>
</gene>
<keyword evidence="3" id="KW-0233">DNA recombination</keyword>
<evidence type="ECO:0000256" key="2">
    <source>
        <dbReference type="ARBA" id="ARBA00022763"/>
    </source>
</evidence>
<dbReference type="GO" id="GO:0048476">
    <property type="term" value="C:Holliday junction resolvase complex"/>
    <property type="evidence" value="ECO:0007669"/>
    <property type="project" value="InterPro"/>
</dbReference>
<evidence type="ECO:0000313" key="7">
    <source>
        <dbReference type="Proteomes" id="UP001356427"/>
    </source>
</evidence>
<dbReference type="InterPro" id="IPR033310">
    <property type="entry name" value="Mms4/EME1/EME2"/>
</dbReference>
<name>A0AAN8MPT1_9TELE</name>
<protein>
    <submittedName>
        <fullName evidence="6">Uncharacterized protein</fullName>
    </submittedName>
</protein>
<evidence type="ECO:0000256" key="5">
    <source>
        <dbReference type="ARBA" id="ARBA00023242"/>
    </source>
</evidence>
<keyword evidence="4" id="KW-0234">DNA repair</keyword>
<dbReference type="EMBL" id="JAGTTL010000001">
    <property type="protein sequence ID" value="KAK6328450.1"/>
    <property type="molecule type" value="Genomic_DNA"/>
</dbReference>
<dbReference type="PANTHER" id="PTHR21077:SF7">
    <property type="entry name" value="CROSSOVER JUNCTION ENDONUCLEASE EME1"/>
    <property type="match status" value="1"/>
</dbReference>
<keyword evidence="2" id="KW-0227">DNA damage</keyword>
<reference evidence="6 7" key="1">
    <citation type="submission" date="2021-04" db="EMBL/GenBank/DDBJ databases">
        <authorList>
            <person name="De Guttry C."/>
            <person name="Zahm M."/>
            <person name="Klopp C."/>
            <person name="Cabau C."/>
            <person name="Louis A."/>
            <person name="Berthelot C."/>
            <person name="Parey E."/>
            <person name="Roest Crollius H."/>
            <person name="Montfort J."/>
            <person name="Robinson-Rechavi M."/>
            <person name="Bucao C."/>
            <person name="Bouchez O."/>
            <person name="Gislard M."/>
            <person name="Lluch J."/>
            <person name="Milhes M."/>
            <person name="Lampietro C."/>
            <person name="Lopez Roques C."/>
            <person name="Donnadieu C."/>
            <person name="Braasch I."/>
            <person name="Desvignes T."/>
            <person name="Postlethwait J."/>
            <person name="Bobe J."/>
            <person name="Wedekind C."/>
            <person name="Guiguen Y."/>
        </authorList>
    </citation>
    <scope>NUCLEOTIDE SEQUENCE [LARGE SCALE GENOMIC DNA]</scope>
    <source>
        <strain evidence="6">Cs_M1</strain>
        <tissue evidence="6">Blood</tissue>
    </source>
</reference>
<evidence type="ECO:0000256" key="4">
    <source>
        <dbReference type="ARBA" id="ARBA00023204"/>
    </source>
</evidence>
<evidence type="ECO:0000256" key="3">
    <source>
        <dbReference type="ARBA" id="ARBA00023172"/>
    </source>
</evidence>
<dbReference type="GO" id="GO:0031297">
    <property type="term" value="P:replication fork processing"/>
    <property type="evidence" value="ECO:0007669"/>
    <property type="project" value="TreeGrafter"/>
</dbReference>